<accession>A0A4R6KFZ0</accession>
<dbReference type="AlphaFoldDB" id="A0A4R6KFZ0"/>
<dbReference type="EMBL" id="SNWQ01000006">
    <property type="protein sequence ID" value="TDO49398.1"/>
    <property type="molecule type" value="Genomic_DNA"/>
</dbReference>
<evidence type="ECO:0000256" key="1">
    <source>
        <dbReference type="SAM" id="Phobius"/>
    </source>
</evidence>
<comment type="caution">
    <text evidence="2">The sequence shown here is derived from an EMBL/GenBank/DDBJ whole genome shotgun (WGS) entry which is preliminary data.</text>
</comment>
<keyword evidence="1" id="KW-0812">Transmembrane</keyword>
<protein>
    <submittedName>
        <fullName evidence="2">Uncharacterized protein</fullName>
    </submittedName>
</protein>
<keyword evidence="1" id="KW-0472">Membrane</keyword>
<gene>
    <name evidence="2" type="ORF">EV643_106370</name>
</gene>
<evidence type="ECO:0000313" key="3">
    <source>
        <dbReference type="Proteomes" id="UP000295388"/>
    </source>
</evidence>
<reference evidence="2 3" key="1">
    <citation type="submission" date="2019-03" db="EMBL/GenBank/DDBJ databases">
        <title>Genomic Encyclopedia of Type Strains, Phase III (KMG-III): the genomes of soil and plant-associated and newly described type strains.</title>
        <authorList>
            <person name="Whitman W."/>
        </authorList>
    </citation>
    <scope>NUCLEOTIDE SEQUENCE [LARGE SCALE GENOMIC DNA]</scope>
    <source>
        <strain evidence="2 3">VKM Ac-2527</strain>
    </source>
</reference>
<keyword evidence="1" id="KW-1133">Transmembrane helix</keyword>
<name>A0A4R6KFZ0_9ACTN</name>
<dbReference type="RefSeq" id="WP_133800757.1">
    <property type="nucleotide sequence ID" value="NZ_SNWQ01000006.1"/>
</dbReference>
<dbReference type="OrthoDB" id="3828743at2"/>
<evidence type="ECO:0000313" key="2">
    <source>
        <dbReference type="EMBL" id="TDO49398.1"/>
    </source>
</evidence>
<proteinExistence type="predicted"/>
<dbReference type="Proteomes" id="UP000295388">
    <property type="component" value="Unassembled WGS sequence"/>
</dbReference>
<keyword evidence="3" id="KW-1185">Reference proteome</keyword>
<sequence>MTPKPSGRTQECGREQARVRLTQAQSFLEVAELVIDEEGDLETAGVAAALAVLAGIAAADAACCFALGRRSRAQDHRQAVQLVAEVGSEGKKLSNALGRLLDVKDGAHYGVVFVGAQTAKGAIRHAKVLVDGAAVLLRTG</sequence>
<organism evidence="2 3">
    <name type="scientific">Kribbella caucasensis</name>
    <dbReference type="NCBI Taxonomy" id="2512215"/>
    <lineage>
        <taxon>Bacteria</taxon>
        <taxon>Bacillati</taxon>
        <taxon>Actinomycetota</taxon>
        <taxon>Actinomycetes</taxon>
        <taxon>Propionibacteriales</taxon>
        <taxon>Kribbellaceae</taxon>
        <taxon>Kribbella</taxon>
    </lineage>
</organism>
<feature type="transmembrane region" description="Helical" evidence="1">
    <location>
        <begin position="46"/>
        <end position="68"/>
    </location>
</feature>